<keyword evidence="4" id="KW-0238">DNA-binding</keyword>
<keyword evidence="9" id="KW-1185">Reference proteome</keyword>
<dbReference type="PANTHER" id="PTHR43133">
    <property type="entry name" value="RNA POLYMERASE ECF-TYPE SIGMA FACTO"/>
    <property type="match status" value="1"/>
</dbReference>
<comment type="similarity">
    <text evidence="1">Belongs to the sigma-70 factor family. ECF subfamily.</text>
</comment>
<proteinExistence type="inferred from homology"/>
<reference evidence="8 9" key="1">
    <citation type="submission" date="2020-07" db="EMBL/GenBank/DDBJ databases">
        <authorList>
            <person name="Feng X."/>
        </authorList>
    </citation>
    <scope>NUCLEOTIDE SEQUENCE [LARGE SCALE GENOMIC DNA]</scope>
    <source>
        <strain evidence="8 9">JCM31066</strain>
    </source>
</reference>
<evidence type="ECO:0000259" key="6">
    <source>
        <dbReference type="Pfam" id="PF04542"/>
    </source>
</evidence>
<dbReference type="SUPFAM" id="SSF88659">
    <property type="entry name" value="Sigma3 and sigma4 domains of RNA polymerase sigma factors"/>
    <property type="match status" value="1"/>
</dbReference>
<dbReference type="GO" id="GO:0016987">
    <property type="term" value="F:sigma factor activity"/>
    <property type="evidence" value="ECO:0007669"/>
    <property type="project" value="UniProtKB-KW"/>
</dbReference>
<evidence type="ECO:0000256" key="2">
    <source>
        <dbReference type="ARBA" id="ARBA00023015"/>
    </source>
</evidence>
<organism evidence="8 9">
    <name type="scientific">Ruficoccus amylovorans</name>
    <dbReference type="NCBI Taxonomy" id="1804625"/>
    <lineage>
        <taxon>Bacteria</taxon>
        <taxon>Pseudomonadati</taxon>
        <taxon>Verrucomicrobiota</taxon>
        <taxon>Opitutia</taxon>
        <taxon>Puniceicoccales</taxon>
        <taxon>Cerasicoccaceae</taxon>
        <taxon>Ruficoccus</taxon>
    </lineage>
</organism>
<keyword evidence="3" id="KW-0731">Sigma factor</keyword>
<dbReference type="InterPro" id="IPR007627">
    <property type="entry name" value="RNA_pol_sigma70_r2"/>
</dbReference>
<evidence type="ECO:0000313" key="8">
    <source>
        <dbReference type="EMBL" id="MBC2596461.1"/>
    </source>
</evidence>
<dbReference type="RefSeq" id="WP_185677365.1">
    <property type="nucleotide sequence ID" value="NZ_JACHVB010000064.1"/>
</dbReference>
<dbReference type="NCBIfam" id="TIGR02937">
    <property type="entry name" value="sigma70-ECF"/>
    <property type="match status" value="1"/>
</dbReference>
<evidence type="ECO:0000256" key="1">
    <source>
        <dbReference type="ARBA" id="ARBA00010641"/>
    </source>
</evidence>
<dbReference type="InterPro" id="IPR013249">
    <property type="entry name" value="RNA_pol_sigma70_r4_t2"/>
</dbReference>
<accession>A0A842HN00</accession>
<dbReference type="EMBL" id="JACHVB010000064">
    <property type="protein sequence ID" value="MBC2596461.1"/>
    <property type="molecule type" value="Genomic_DNA"/>
</dbReference>
<dbReference type="Proteomes" id="UP000546464">
    <property type="component" value="Unassembled WGS sequence"/>
</dbReference>
<dbReference type="PANTHER" id="PTHR43133:SF8">
    <property type="entry name" value="RNA POLYMERASE SIGMA FACTOR HI_1459-RELATED"/>
    <property type="match status" value="1"/>
</dbReference>
<comment type="caution">
    <text evidence="8">The sequence shown here is derived from an EMBL/GenBank/DDBJ whole genome shotgun (WGS) entry which is preliminary data.</text>
</comment>
<sequence>MDEDLPILERIQGGDEYGLKALMQRHREAVFHFTLRYCGNEADAAELTSETFFRVYKYAHRYQPRAKVRTWIFAIAANLSRDHLRRHKKRCKDISLQTALSDAAPRRLEEEIPGGERTPAERTDLRERMRAVQAVIQTLPHKLRFPLVFCVLEDNSHEECAAVLGISAKAVETRIYRARKILQKNLKDF</sequence>
<dbReference type="InterPro" id="IPR039425">
    <property type="entry name" value="RNA_pol_sigma-70-like"/>
</dbReference>
<dbReference type="InterPro" id="IPR013324">
    <property type="entry name" value="RNA_pol_sigma_r3/r4-like"/>
</dbReference>
<dbReference type="SUPFAM" id="SSF88946">
    <property type="entry name" value="Sigma2 domain of RNA polymerase sigma factors"/>
    <property type="match status" value="1"/>
</dbReference>
<feature type="domain" description="RNA polymerase sigma factor 70 region 4 type 2" evidence="7">
    <location>
        <begin position="130"/>
        <end position="181"/>
    </location>
</feature>
<dbReference type="Pfam" id="PF04542">
    <property type="entry name" value="Sigma70_r2"/>
    <property type="match status" value="1"/>
</dbReference>
<name>A0A842HN00_9BACT</name>
<dbReference type="InterPro" id="IPR013325">
    <property type="entry name" value="RNA_pol_sigma_r2"/>
</dbReference>
<feature type="domain" description="RNA polymerase sigma-70 region 2" evidence="6">
    <location>
        <begin position="22"/>
        <end position="89"/>
    </location>
</feature>
<evidence type="ECO:0000256" key="5">
    <source>
        <dbReference type="ARBA" id="ARBA00023163"/>
    </source>
</evidence>
<dbReference type="Gene3D" id="1.10.1740.10">
    <property type="match status" value="1"/>
</dbReference>
<dbReference type="GO" id="GO:0003677">
    <property type="term" value="F:DNA binding"/>
    <property type="evidence" value="ECO:0007669"/>
    <property type="project" value="UniProtKB-KW"/>
</dbReference>
<evidence type="ECO:0000259" key="7">
    <source>
        <dbReference type="Pfam" id="PF08281"/>
    </source>
</evidence>
<gene>
    <name evidence="8" type="ORF">H5P28_19500</name>
</gene>
<keyword evidence="5" id="KW-0804">Transcription</keyword>
<dbReference type="InterPro" id="IPR036388">
    <property type="entry name" value="WH-like_DNA-bd_sf"/>
</dbReference>
<dbReference type="AlphaFoldDB" id="A0A842HN00"/>
<dbReference type="GO" id="GO:0006352">
    <property type="term" value="P:DNA-templated transcription initiation"/>
    <property type="evidence" value="ECO:0007669"/>
    <property type="project" value="InterPro"/>
</dbReference>
<evidence type="ECO:0000256" key="3">
    <source>
        <dbReference type="ARBA" id="ARBA00023082"/>
    </source>
</evidence>
<keyword evidence="2" id="KW-0805">Transcription regulation</keyword>
<dbReference type="InterPro" id="IPR014284">
    <property type="entry name" value="RNA_pol_sigma-70_dom"/>
</dbReference>
<protein>
    <submittedName>
        <fullName evidence="8">RNA polymerase sigma factor</fullName>
    </submittedName>
</protein>
<evidence type="ECO:0000313" key="9">
    <source>
        <dbReference type="Proteomes" id="UP000546464"/>
    </source>
</evidence>
<dbReference type="Pfam" id="PF08281">
    <property type="entry name" value="Sigma70_r4_2"/>
    <property type="match status" value="1"/>
</dbReference>
<dbReference type="Gene3D" id="1.10.10.10">
    <property type="entry name" value="Winged helix-like DNA-binding domain superfamily/Winged helix DNA-binding domain"/>
    <property type="match status" value="1"/>
</dbReference>
<evidence type="ECO:0000256" key="4">
    <source>
        <dbReference type="ARBA" id="ARBA00023125"/>
    </source>
</evidence>